<dbReference type="PANTHER" id="PTHR11659">
    <property type="entry name" value="GLUTAMYL-TRNA GLN AMIDOTRANSFERASE SUBUNIT B MITOCHONDRIAL AND PROKARYOTIC PET112-RELATED"/>
    <property type="match status" value="1"/>
</dbReference>
<dbReference type="InterPro" id="IPR006075">
    <property type="entry name" value="Asn/Gln-tRNA_Trfase_suB/E_cat"/>
</dbReference>
<keyword evidence="4 11" id="KW-0436">Ligase</keyword>
<dbReference type="InterPro" id="IPR017958">
    <property type="entry name" value="Gln-tRNA_amidoTrfase_suB_CS"/>
</dbReference>
<dbReference type="AlphaFoldDB" id="A0A921AVA6"/>
<evidence type="ECO:0000256" key="10">
    <source>
        <dbReference type="ARBA" id="ARBA00047913"/>
    </source>
</evidence>
<dbReference type="InterPro" id="IPR018027">
    <property type="entry name" value="Asn/Gln_amidotransferase"/>
</dbReference>
<evidence type="ECO:0000256" key="11">
    <source>
        <dbReference type="HAMAP-Rule" id="MF_00121"/>
    </source>
</evidence>
<dbReference type="Pfam" id="PF02637">
    <property type="entry name" value="GatB_Yqey"/>
    <property type="match status" value="1"/>
</dbReference>
<dbReference type="GO" id="GO:0070681">
    <property type="term" value="P:glutaminyl-tRNAGln biosynthesis via transamidation"/>
    <property type="evidence" value="ECO:0007669"/>
    <property type="project" value="TreeGrafter"/>
</dbReference>
<feature type="domain" description="Asn/Gln amidotransferase" evidence="12">
    <location>
        <begin position="328"/>
        <end position="475"/>
    </location>
</feature>
<evidence type="ECO:0000256" key="4">
    <source>
        <dbReference type="ARBA" id="ARBA00022598"/>
    </source>
</evidence>
<dbReference type="NCBIfam" id="NF004014">
    <property type="entry name" value="PRK05477.1-4"/>
    <property type="match status" value="1"/>
</dbReference>
<dbReference type="RefSeq" id="WP_304121770.1">
    <property type="nucleotide sequence ID" value="NZ_DYZA01000096.1"/>
</dbReference>
<accession>A0A921AVA6</accession>
<evidence type="ECO:0000256" key="6">
    <source>
        <dbReference type="ARBA" id="ARBA00022840"/>
    </source>
</evidence>
<dbReference type="FunFam" id="1.10.10.410:FF:000001">
    <property type="entry name" value="Aspartyl/glutamyl-tRNA(Asn/Gln) amidotransferase subunit B"/>
    <property type="match status" value="1"/>
</dbReference>
<evidence type="ECO:0000256" key="7">
    <source>
        <dbReference type="ARBA" id="ARBA00022917"/>
    </source>
</evidence>
<dbReference type="Gene3D" id="1.10.150.380">
    <property type="entry name" value="GatB domain, N-terminal subdomain"/>
    <property type="match status" value="1"/>
</dbReference>
<dbReference type="GO" id="GO:0006412">
    <property type="term" value="P:translation"/>
    <property type="evidence" value="ECO:0007669"/>
    <property type="project" value="UniProtKB-UniRule"/>
</dbReference>
<evidence type="ECO:0000256" key="9">
    <source>
        <dbReference type="ARBA" id="ARBA00047380"/>
    </source>
</evidence>
<dbReference type="InterPro" id="IPR014746">
    <property type="entry name" value="Gln_synth/guanido_kin_cat_dom"/>
</dbReference>
<dbReference type="InterPro" id="IPR042114">
    <property type="entry name" value="GatB_C_1"/>
</dbReference>
<name>A0A921AVA6_9BACT</name>
<protein>
    <recommendedName>
        <fullName evidence="3 11">Aspartyl/glutamyl-tRNA(Asn/Gln) amidotransferase subunit B</fullName>
        <shortName evidence="11">Asp/Glu-ADT subunit B</shortName>
        <ecNumber evidence="11">6.3.5.-</ecNumber>
    </recommendedName>
</protein>
<reference evidence="13" key="1">
    <citation type="journal article" date="2021" name="PeerJ">
        <title>Extensive microbial diversity within the chicken gut microbiome revealed by metagenomics and culture.</title>
        <authorList>
            <person name="Gilroy R."/>
            <person name="Ravi A."/>
            <person name="Getino M."/>
            <person name="Pursley I."/>
            <person name="Horton D.L."/>
            <person name="Alikhan N.F."/>
            <person name="Baker D."/>
            <person name="Gharbi K."/>
            <person name="Hall N."/>
            <person name="Watson M."/>
            <person name="Adriaenssens E.M."/>
            <person name="Foster-Nyarko E."/>
            <person name="Jarju S."/>
            <person name="Secka A."/>
            <person name="Antonio M."/>
            <person name="Oren A."/>
            <person name="Chaudhuri R.R."/>
            <person name="La Ragione R."/>
            <person name="Hildebrand F."/>
            <person name="Pallen M.J."/>
        </authorList>
    </citation>
    <scope>NUCLEOTIDE SEQUENCE</scope>
    <source>
        <strain evidence="13">ChiGjej2B2-19336</strain>
    </source>
</reference>
<dbReference type="EMBL" id="DYZA01000096">
    <property type="protein sequence ID" value="HJD97017.1"/>
    <property type="molecule type" value="Genomic_DNA"/>
</dbReference>
<evidence type="ECO:0000256" key="1">
    <source>
        <dbReference type="ARBA" id="ARBA00005306"/>
    </source>
</evidence>
<dbReference type="Proteomes" id="UP000698963">
    <property type="component" value="Unassembled WGS sequence"/>
</dbReference>
<evidence type="ECO:0000256" key="8">
    <source>
        <dbReference type="ARBA" id="ARBA00024799"/>
    </source>
</evidence>
<reference evidence="13" key="2">
    <citation type="submission" date="2021-09" db="EMBL/GenBank/DDBJ databases">
        <authorList>
            <person name="Gilroy R."/>
        </authorList>
    </citation>
    <scope>NUCLEOTIDE SEQUENCE</scope>
    <source>
        <strain evidence="13">ChiGjej2B2-19336</strain>
    </source>
</reference>
<comment type="subunit">
    <text evidence="2 11">Heterotrimer of A, B and C subunits.</text>
</comment>
<dbReference type="SUPFAM" id="SSF89095">
    <property type="entry name" value="GatB/YqeY motif"/>
    <property type="match status" value="1"/>
</dbReference>
<dbReference type="SMART" id="SM00845">
    <property type="entry name" value="GatB_Yqey"/>
    <property type="match status" value="1"/>
</dbReference>
<dbReference type="NCBIfam" id="TIGR00133">
    <property type="entry name" value="gatB"/>
    <property type="match status" value="1"/>
</dbReference>
<dbReference type="InterPro" id="IPR017959">
    <property type="entry name" value="Asn/Gln-tRNA_amidoTrfase_suB/E"/>
</dbReference>
<comment type="function">
    <text evidence="8 11">Allows the formation of correctly charged Asn-tRNA(Asn) or Gln-tRNA(Gln) through the transamidation of misacylated Asp-tRNA(Asn) or Glu-tRNA(Gln) in organisms which lack either or both of asparaginyl-tRNA or glutaminyl-tRNA synthetases. The reaction takes place in the presence of glutamine and ATP through an activated phospho-Asp-tRNA(Asn) or phospho-Glu-tRNA(Gln).</text>
</comment>
<dbReference type="PROSITE" id="PS01234">
    <property type="entry name" value="GATB"/>
    <property type="match status" value="1"/>
</dbReference>
<evidence type="ECO:0000313" key="14">
    <source>
        <dbReference type="Proteomes" id="UP000698963"/>
    </source>
</evidence>
<dbReference type="GO" id="GO:0005524">
    <property type="term" value="F:ATP binding"/>
    <property type="evidence" value="ECO:0007669"/>
    <property type="project" value="UniProtKB-KW"/>
</dbReference>
<dbReference type="SUPFAM" id="SSF55931">
    <property type="entry name" value="Glutamine synthetase/guanido kinase"/>
    <property type="match status" value="1"/>
</dbReference>
<gene>
    <name evidence="11 13" type="primary">gatB</name>
    <name evidence="13" type="ORF">K8W16_05165</name>
</gene>
<organism evidence="13 14">
    <name type="scientific">Mailhella massiliensis</name>
    <dbReference type="NCBI Taxonomy" id="1903261"/>
    <lineage>
        <taxon>Bacteria</taxon>
        <taxon>Pseudomonadati</taxon>
        <taxon>Thermodesulfobacteriota</taxon>
        <taxon>Desulfovibrionia</taxon>
        <taxon>Desulfovibrionales</taxon>
        <taxon>Desulfovibrionaceae</taxon>
        <taxon>Mailhella</taxon>
    </lineage>
</organism>
<evidence type="ECO:0000256" key="5">
    <source>
        <dbReference type="ARBA" id="ARBA00022741"/>
    </source>
</evidence>
<comment type="similarity">
    <text evidence="1 11">Belongs to the GatB/GatE family. GatB subfamily.</text>
</comment>
<dbReference type="InterPro" id="IPR003789">
    <property type="entry name" value="Asn/Gln_tRNA_amidoTrase-B-like"/>
</dbReference>
<dbReference type="NCBIfam" id="NF004012">
    <property type="entry name" value="PRK05477.1-2"/>
    <property type="match status" value="1"/>
</dbReference>
<comment type="catalytic activity">
    <reaction evidence="9 11">
        <text>L-aspartyl-tRNA(Asn) + L-glutamine + ATP + H2O = L-asparaginyl-tRNA(Asn) + L-glutamate + ADP + phosphate + 2 H(+)</text>
        <dbReference type="Rhea" id="RHEA:14513"/>
        <dbReference type="Rhea" id="RHEA-COMP:9674"/>
        <dbReference type="Rhea" id="RHEA-COMP:9677"/>
        <dbReference type="ChEBI" id="CHEBI:15377"/>
        <dbReference type="ChEBI" id="CHEBI:15378"/>
        <dbReference type="ChEBI" id="CHEBI:29985"/>
        <dbReference type="ChEBI" id="CHEBI:30616"/>
        <dbReference type="ChEBI" id="CHEBI:43474"/>
        <dbReference type="ChEBI" id="CHEBI:58359"/>
        <dbReference type="ChEBI" id="CHEBI:78515"/>
        <dbReference type="ChEBI" id="CHEBI:78516"/>
        <dbReference type="ChEBI" id="CHEBI:456216"/>
    </reaction>
</comment>
<dbReference type="InterPro" id="IPR023168">
    <property type="entry name" value="GatB_Yqey_C_2"/>
</dbReference>
<evidence type="ECO:0000259" key="12">
    <source>
        <dbReference type="SMART" id="SM00845"/>
    </source>
</evidence>
<keyword evidence="5 11" id="KW-0547">Nucleotide-binding</keyword>
<dbReference type="InterPro" id="IPR004413">
    <property type="entry name" value="GatB"/>
</dbReference>
<evidence type="ECO:0000256" key="2">
    <source>
        <dbReference type="ARBA" id="ARBA00011123"/>
    </source>
</evidence>
<dbReference type="HAMAP" id="MF_00121">
    <property type="entry name" value="GatB"/>
    <property type="match status" value="1"/>
</dbReference>
<comment type="caution">
    <text evidence="13">The sequence shown here is derived from an EMBL/GenBank/DDBJ whole genome shotgun (WGS) entry which is preliminary data.</text>
</comment>
<dbReference type="GO" id="GO:0050567">
    <property type="term" value="F:glutaminyl-tRNA synthase (glutamine-hydrolyzing) activity"/>
    <property type="evidence" value="ECO:0007669"/>
    <property type="project" value="UniProtKB-UniRule"/>
</dbReference>
<keyword evidence="7 11" id="KW-0648">Protein biosynthesis</keyword>
<dbReference type="Pfam" id="PF02934">
    <property type="entry name" value="GatB_N"/>
    <property type="match status" value="1"/>
</dbReference>
<proteinExistence type="inferred from homology"/>
<dbReference type="PANTHER" id="PTHR11659:SF0">
    <property type="entry name" value="GLUTAMYL-TRNA(GLN) AMIDOTRANSFERASE SUBUNIT B, MITOCHONDRIAL"/>
    <property type="match status" value="1"/>
</dbReference>
<dbReference type="EC" id="6.3.5.-" evidence="11"/>
<dbReference type="Gene3D" id="1.10.10.410">
    <property type="match status" value="1"/>
</dbReference>
<evidence type="ECO:0000313" key="13">
    <source>
        <dbReference type="EMBL" id="HJD97017.1"/>
    </source>
</evidence>
<evidence type="ECO:0000256" key="3">
    <source>
        <dbReference type="ARBA" id="ARBA00016923"/>
    </source>
</evidence>
<sequence length="478" mass="52768">MSVYEAVIGLEVHVHLATASKLFCSCPNSFGDEPNTNVCEVCSGMPGVLPVLNRKAVEYASRMALAIHATINQHSRFARKNYFYPDMPKDYQISQFELPLCEHGWLDITVNGQKRRIGITRIHMEDDAGKNIHPQGENVSYVDLNRAGTPLIEIVSEPDLRSAEEAVAYLKKLHAMVVSLGISNGNMEEGCFRCDANVSIRPKGEKKLGTRTELKNLNSFRNVQRAIEFEIARQSDVLDDGEEVIQETRLYDANRNITAPMRSKEDAQDYRYFPDPDLLAVVITDEELASWAATQPELPEARMARYMGDFQLPEQDAEQLCADPHLAVLFEKAAKLCSQPKKVANIMLGMMMREINQSGIDSAEVKISAEAVAELVTLIGNGTISSKIAADIFPELMKGETMPAKLVKDRGLVQVSDTGAIDAAVQKVLAANPAEVEAYKGGKTKLISFFVGQVMREMRGKANPALVNEALSRHLGQA</sequence>
<keyword evidence="6 11" id="KW-0067">ATP-binding</keyword>
<comment type="catalytic activity">
    <reaction evidence="10 11">
        <text>L-glutamyl-tRNA(Gln) + L-glutamine + ATP + H2O = L-glutaminyl-tRNA(Gln) + L-glutamate + ADP + phosphate + H(+)</text>
        <dbReference type="Rhea" id="RHEA:17521"/>
        <dbReference type="Rhea" id="RHEA-COMP:9681"/>
        <dbReference type="Rhea" id="RHEA-COMP:9684"/>
        <dbReference type="ChEBI" id="CHEBI:15377"/>
        <dbReference type="ChEBI" id="CHEBI:15378"/>
        <dbReference type="ChEBI" id="CHEBI:29985"/>
        <dbReference type="ChEBI" id="CHEBI:30616"/>
        <dbReference type="ChEBI" id="CHEBI:43474"/>
        <dbReference type="ChEBI" id="CHEBI:58359"/>
        <dbReference type="ChEBI" id="CHEBI:78520"/>
        <dbReference type="ChEBI" id="CHEBI:78521"/>
        <dbReference type="ChEBI" id="CHEBI:456216"/>
    </reaction>
</comment>